<organism evidence="3">
    <name type="scientific">freshwater metagenome</name>
    <dbReference type="NCBI Taxonomy" id="449393"/>
    <lineage>
        <taxon>unclassified sequences</taxon>
        <taxon>metagenomes</taxon>
        <taxon>ecological metagenomes</taxon>
    </lineage>
</organism>
<gene>
    <name evidence="2" type="ORF">UFOPK1392_02436</name>
    <name evidence="3" type="ORF">UFOPK3733_02453</name>
</gene>
<feature type="compositionally biased region" description="Polar residues" evidence="1">
    <location>
        <begin position="1"/>
        <end position="10"/>
    </location>
</feature>
<name>A0A6J7KZD4_9ZZZZ</name>
<dbReference type="EMBL" id="CAEMXZ010000188">
    <property type="protein sequence ID" value="CAB4324660.1"/>
    <property type="molecule type" value="Genomic_DNA"/>
</dbReference>
<accession>A0A6J7KZD4</accession>
<dbReference type="AlphaFoldDB" id="A0A6J7KZD4"/>
<proteinExistence type="predicted"/>
<evidence type="ECO:0000256" key="1">
    <source>
        <dbReference type="SAM" id="MobiDB-lite"/>
    </source>
</evidence>
<evidence type="ECO:0000313" key="3">
    <source>
        <dbReference type="EMBL" id="CAB4961100.1"/>
    </source>
</evidence>
<evidence type="ECO:0000313" key="2">
    <source>
        <dbReference type="EMBL" id="CAB4324660.1"/>
    </source>
</evidence>
<dbReference type="EMBL" id="CAFBNC010000232">
    <property type="protein sequence ID" value="CAB4961100.1"/>
    <property type="molecule type" value="Genomic_DNA"/>
</dbReference>
<feature type="region of interest" description="Disordered" evidence="1">
    <location>
        <begin position="1"/>
        <end position="29"/>
    </location>
</feature>
<sequence>MSDSEPTPQRTRGLKKGSMTPAHKAALELGRKRSRAVRAYLEAIEKHAPKRGPKRTIEKVRRELAEVANEMVTADTLRRLDLVQKRISLQKEVTELEKGVDMTALEAEFVANARDYGDSKNPTISHEAWRAMGVPARVLKAAGITEATID</sequence>
<protein>
    <submittedName>
        <fullName evidence="3">Unannotated protein</fullName>
    </submittedName>
</protein>
<reference evidence="3" key="1">
    <citation type="submission" date="2020-05" db="EMBL/GenBank/DDBJ databases">
        <authorList>
            <person name="Chiriac C."/>
            <person name="Salcher M."/>
            <person name="Ghai R."/>
            <person name="Kavagutti S V."/>
        </authorList>
    </citation>
    <scope>NUCLEOTIDE SEQUENCE</scope>
</reference>